<keyword evidence="9" id="KW-1185">Reference proteome</keyword>
<dbReference type="Pfam" id="PF00589">
    <property type="entry name" value="Phage_integrase"/>
    <property type="match status" value="1"/>
</dbReference>
<dbReference type="EMBL" id="CP046401">
    <property type="protein sequence ID" value="QGY44833.1"/>
    <property type="molecule type" value="Genomic_DNA"/>
</dbReference>
<dbReference type="PANTHER" id="PTHR30349:SF41">
    <property type="entry name" value="INTEGRASE_RECOMBINASE PROTEIN MJ0367-RELATED"/>
    <property type="match status" value="1"/>
</dbReference>
<evidence type="ECO:0000259" key="7">
    <source>
        <dbReference type="PROSITE" id="PS51900"/>
    </source>
</evidence>
<reference evidence="8 9" key="1">
    <citation type="submission" date="2019-11" db="EMBL/GenBank/DDBJ databases">
        <authorList>
            <person name="Zheng R.K."/>
            <person name="Sun C.M."/>
        </authorList>
    </citation>
    <scope>NUCLEOTIDE SEQUENCE [LARGE SCALE GENOMIC DNA]</scope>
    <source>
        <strain evidence="8 9">WC007</strain>
    </source>
</reference>
<accession>A0A6I6K0B0</accession>
<gene>
    <name evidence="8" type="ORF">GM418_14500</name>
</gene>
<dbReference type="SUPFAM" id="SSF56349">
    <property type="entry name" value="DNA breaking-rejoining enzymes"/>
    <property type="match status" value="1"/>
</dbReference>
<evidence type="ECO:0000256" key="4">
    <source>
        <dbReference type="ARBA" id="ARBA00023172"/>
    </source>
</evidence>
<proteinExistence type="inferred from homology"/>
<feature type="domain" description="Tyr recombinase" evidence="6">
    <location>
        <begin position="106"/>
        <end position="290"/>
    </location>
</feature>
<dbReference type="InterPro" id="IPR011010">
    <property type="entry name" value="DNA_brk_join_enz"/>
</dbReference>
<dbReference type="InterPro" id="IPR050090">
    <property type="entry name" value="Tyrosine_recombinase_XerCD"/>
</dbReference>
<evidence type="ECO:0000256" key="5">
    <source>
        <dbReference type="PROSITE-ProRule" id="PRU01248"/>
    </source>
</evidence>
<protein>
    <submittedName>
        <fullName evidence="8">Tyrosine-type recombinase/integrase</fullName>
    </submittedName>
</protein>
<dbReference type="KEGG" id="mcos:GM418_14500"/>
<evidence type="ECO:0000256" key="1">
    <source>
        <dbReference type="ARBA" id="ARBA00008857"/>
    </source>
</evidence>
<evidence type="ECO:0000256" key="2">
    <source>
        <dbReference type="ARBA" id="ARBA00022908"/>
    </source>
</evidence>
<evidence type="ECO:0000313" key="9">
    <source>
        <dbReference type="Proteomes" id="UP000428260"/>
    </source>
</evidence>
<dbReference type="PANTHER" id="PTHR30349">
    <property type="entry name" value="PHAGE INTEGRASE-RELATED"/>
    <property type="match status" value="1"/>
</dbReference>
<dbReference type="PROSITE" id="PS51900">
    <property type="entry name" value="CB"/>
    <property type="match status" value="1"/>
</dbReference>
<dbReference type="InterPro" id="IPR010998">
    <property type="entry name" value="Integrase_recombinase_N"/>
</dbReference>
<dbReference type="InterPro" id="IPR004107">
    <property type="entry name" value="Integrase_SAM-like_N"/>
</dbReference>
<dbReference type="AlphaFoldDB" id="A0A6I6K0B0"/>
<sequence>MNFLDVRNQFRDYFLIERGVTAKSYRTVTAHVQHLLNHLGTQNFRKVTEENIREFLAASKREKVWSPKTVRAYLQSFRSFYKWCQIRGYVKKNPAQNIEKPKLPRRLPRCLTKEQAQKVLSHAQNYPWNSDFAQSRNITILYVFLFTGMRLNELLHLRFDDVNLKTDEILIREGKGKKERIVPIHPTLTRVLRNYVRQRKERNKRSKWLFTGVNSDKRLYEKNVHEICKKIVISSGIKFSPHMLRHTFARLACDENINLFKLKEVLGHTEISTTQIYLSVSKKGVKESVNRLELL</sequence>
<comment type="similarity">
    <text evidence="1">Belongs to the 'phage' integrase family.</text>
</comment>
<dbReference type="GO" id="GO:0006310">
    <property type="term" value="P:DNA recombination"/>
    <property type="evidence" value="ECO:0007669"/>
    <property type="project" value="UniProtKB-KW"/>
</dbReference>
<dbReference type="InterPro" id="IPR002104">
    <property type="entry name" value="Integrase_catalytic"/>
</dbReference>
<dbReference type="PROSITE" id="PS51898">
    <property type="entry name" value="TYR_RECOMBINASE"/>
    <property type="match status" value="1"/>
</dbReference>
<evidence type="ECO:0000313" key="8">
    <source>
        <dbReference type="EMBL" id="QGY44833.1"/>
    </source>
</evidence>
<keyword evidence="4" id="KW-0233">DNA recombination</keyword>
<evidence type="ECO:0000259" key="6">
    <source>
        <dbReference type="PROSITE" id="PS51898"/>
    </source>
</evidence>
<name>A0A6I6K0B0_9BACT</name>
<dbReference type="Gene3D" id="1.10.443.10">
    <property type="entry name" value="Intergrase catalytic core"/>
    <property type="match status" value="1"/>
</dbReference>
<dbReference type="RefSeq" id="WP_158867516.1">
    <property type="nucleotide sequence ID" value="NZ_CP046401.1"/>
</dbReference>
<dbReference type="GO" id="GO:0015074">
    <property type="term" value="P:DNA integration"/>
    <property type="evidence" value="ECO:0007669"/>
    <property type="project" value="UniProtKB-KW"/>
</dbReference>
<feature type="domain" description="Core-binding (CB)" evidence="7">
    <location>
        <begin position="1"/>
        <end position="85"/>
    </location>
</feature>
<organism evidence="8 9">
    <name type="scientific">Maribellus comscasis</name>
    <dbReference type="NCBI Taxonomy" id="2681766"/>
    <lineage>
        <taxon>Bacteria</taxon>
        <taxon>Pseudomonadati</taxon>
        <taxon>Bacteroidota</taxon>
        <taxon>Bacteroidia</taxon>
        <taxon>Marinilabiliales</taxon>
        <taxon>Prolixibacteraceae</taxon>
        <taxon>Maribellus</taxon>
    </lineage>
</organism>
<dbReference type="CDD" id="cd00397">
    <property type="entry name" value="DNA_BRE_C"/>
    <property type="match status" value="1"/>
</dbReference>
<keyword evidence="2" id="KW-0229">DNA integration</keyword>
<dbReference type="Pfam" id="PF13495">
    <property type="entry name" value="Phage_int_SAM_4"/>
    <property type="match status" value="1"/>
</dbReference>
<dbReference type="InterPro" id="IPR013762">
    <property type="entry name" value="Integrase-like_cat_sf"/>
</dbReference>
<dbReference type="InterPro" id="IPR044068">
    <property type="entry name" value="CB"/>
</dbReference>
<dbReference type="Proteomes" id="UP000428260">
    <property type="component" value="Chromosome"/>
</dbReference>
<keyword evidence="3 5" id="KW-0238">DNA-binding</keyword>
<dbReference type="Gene3D" id="1.10.150.130">
    <property type="match status" value="1"/>
</dbReference>
<evidence type="ECO:0000256" key="3">
    <source>
        <dbReference type="ARBA" id="ARBA00023125"/>
    </source>
</evidence>
<dbReference type="GO" id="GO:0003677">
    <property type="term" value="F:DNA binding"/>
    <property type="evidence" value="ECO:0007669"/>
    <property type="project" value="UniProtKB-UniRule"/>
</dbReference>